<protein>
    <recommendedName>
        <fullName evidence="4">G-protein coupled receptors family 1 profile domain-containing protein</fullName>
    </recommendedName>
</protein>
<keyword evidence="1" id="KW-0812">Transmembrane</keyword>
<gene>
    <name evidence="2" type="ORF">UPYG_G00296230</name>
</gene>
<feature type="transmembrane region" description="Helical" evidence="1">
    <location>
        <begin position="59"/>
        <end position="78"/>
    </location>
</feature>
<dbReference type="EMBL" id="JAGEUA010000009">
    <property type="protein sequence ID" value="KAL0966518.1"/>
    <property type="molecule type" value="Genomic_DNA"/>
</dbReference>
<name>A0ABD0W9V0_UMBPY</name>
<proteinExistence type="predicted"/>
<evidence type="ECO:0000256" key="1">
    <source>
        <dbReference type="SAM" id="Phobius"/>
    </source>
</evidence>
<feature type="transmembrane region" description="Helical" evidence="1">
    <location>
        <begin position="323"/>
        <end position="345"/>
    </location>
</feature>
<reference evidence="2 3" key="1">
    <citation type="submission" date="2024-06" db="EMBL/GenBank/DDBJ databases">
        <authorList>
            <person name="Pan Q."/>
            <person name="Wen M."/>
            <person name="Jouanno E."/>
            <person name="Zahm M."/>
            <person name="Klopp C."/>
            <person name="Cabau C."/>
            <person name="Louis A."/>
            <person name="Berthelot C."/>
            <person name="Parey E."/>
            <person name="Roest Crollius H."/>
            <person name="Montfort J."/>
            <person name="Robinson-Rechavi M."/>
            <person name="Bouchez O."/>
            <person name="Lampietro C."/>
            <person name="Lopez Roques C."/>
            <person name="Donnadieu C."/>
            <person name="Postlethwait J."/>
            <person name="Bobe J."/>
            <person name="Verreycken H."/>
            <person name="Guiguen Y."/>
        </authorList>
    </citation>
    <scope>NUCLEOTIDE SEQUENCE [LARGE SCALE GENOMIC DNA]</scope>
    <source>
        <strain evidence="2">Up_M1</strain>
        <tissue evidence="2">Testis</tissue>
    </source>
</reference>
<comment type="caution">
    <text evidence="2">The sequence shown here is derived from an EMBL/GenBank/DDBJ whole genome shotgun (WGS) entry which is preliminary data.</text>
</comment>
<dbReference type="InterPro" id="IPR042353">
    <property type="entry name" value="GPR160"/>
</dbReference>
<keyword evidence="3" id="KW-1185">Reference proteome</keyword>
<dbReference type="PANTHER" id="PTHR15573:SF0">
    <property type="entry name" value="G-PROTEIN COUPLED RECEPTOR 160-RELATED"/>
    <property type="match status" value="1"/>
</dbReference>
<dbReference type="AlphaFoldDB" id="A0ABD0W9V0"/>
<keyword evidence="1" id="KW-1133">Transmembrane helix</keyword>
<feature type="transmembrane region" description="Helical" evidence="1">
    <location>
        <begin position="27"/>
        <end position="47"/>
    </location>
</feature>
<feature type="transmembrane region" description="Helical" evidence="1">
    <location>
        <begin position="242"/>
        <end position="259"/>
    </location>
</feature>
<organism evidence="2 3">
    <name type="scientific">Umbra pygmaea</name>
    <name type="common">Eastern mudminnow</name>
    <dbReference type="NCBI Taxonomy" id="75934"/>
    <lineage>
        <taxon>Eukaryota</taxon>
        <taxon>Metazoa</taxon>
        <taxon>Chordata</taxon>
        <taxon>Craniata</taxon>
        <taxon>Vertebrata</taxon>
        <taxon>Euteleostomi</taxon>
        <taxon>Actinopterygii</taxon>
        <taxon>Neopterygii</taxon>
        <taxon>Teleostei</taxon>
        <taxon>Protacanthopterygii</taxon>
        <taxon>Esociformes</taxon>
        <taxon>Umbridae</taxon>
        <taxon>Umbra</taxon>
    </lineage>
</organism>
<feature type="transmembrane region" description="Helical" evidence="1">
    <location>
        <begin position="297"/>
        <end position="317"/>
    </location>
</feature>
<evidence type="ECO:0008006" key="4">
    <source>
        <dbReference type="Google" id="ProtNLM"/>
    </source>
</evidence>
<feature type="transmembrane region" description="Helical" evidence="1">
    <location>
        <begin position="98"/>
        <end position="120"/>
    </location>
</feature>
<evidence type="ECO:0000313" key="2">
    <source>
        <dbReference type="EMBL" id="KAL0966518.1"/>
    </source>
</evidence>
<accession>A0ABD0W9V0</accession>
<dbReference type="PANTHER" id="PTHR15573">
    <property type="entry name" value="G-PROTEIN COUPLED RECEPTOR 160-RELATED"/>
    <property type="match status" value="1"/>
</dbReference>
<dbReference type="Proteomes" id="UP001557470">
    <property type="component" value="Unassembled WGS sequence"/>
</dbReference>
<evidence type="ECO:0000313" key="3">
    <source>
        <dbReference type="Proteomes" id="UP001557470"/>
    </source>
</evidence>
<sequence length="372" mass="40772">MYQSLPLTSAPIPGHILTPGGTMDVSIPSLLLGLGGKALLGIALLLFHQAHLNHSFLGVFSHSLTLVDTLLSLSLSALHLQGDCSVLGLRLTRHHICLLVQIASVTYDIVLWPVVILSGLDHYWTINTGGPDPTLRPPCSGKKVHLGGPLGSPPCSIPPLNMKVENTKLIQDERLETTLDFTKKRLPRWVLKMAYSAAVCQLWLGALLYVFLWSGVTPVLGDQSPEQLHDCWVFTSSQTSQVAGVLLLSLACALLYVHIHTGSLVSIYRGQRVLARANTPFWSHAGRQGRVEVVQQVLRIFIRTWAPFLLFLTVLLVCQVPGYLGLNVPLLCLLNSFLLGVVLWVRCPAPRLAQCSVTTDGFCNWRLTVEAH</sequence>
<feature type="transmembrane region" description="Helical" evidence="1">
    <location>
        <begin position="193"/>
        <end position="212"/>
    </location>
</feature>
<keyword evidence="1" id="KW-0472">Membrane</keyword>